<protein>
    <recommendedName>
        <fullName evidence="2">26S proteasome non-ATPase regulatory subunit 5</fullName>
    </recommendedName>
</protein>
<sequence length="505" mass="57477">MGSNLDNDLKKKLQVFLASPLCKESYNELSNAISIIGLLELLLNSNTMDDITLITEVLKRLTILGVLDDAIFDIPNAIEMLEKGSKSQTECIRLLVAFILNSLSMNELKCKKACEKGFFSVLGLLLRDIDISIGESASKTLKSISKSNPEFVYDQNLINKLLENFKSLKDETRLRIIDTYISIGSVSEDLFNKCQEKGEFYSLALKEYFTEDILLKLVSMKLLEDLGEYNWGVKFIINNSTPELLIDDLNNPMFDDEIKISIVYLLSKMVNNNPELSQKILTMSNNSFIQTFKEFMGSYNSISCSEDYLKSVCAINCWGLFASNLISFQNLMNVWEDSFHLMLKLVSNSKSEISLSSLNSWVTFFESKDINQILNQTKTTFGLKQSIETQLLPIIISDLISKPFPENRTLIYRILTLMIPYFSNITSNLISNSKIRDILLNPNSDSNKDILYIKYDLVKQMVKYDQNTISNIPDPNFSSSLQEYVKVGPFYKSSSAEMQIQDITM</sequence>
<dbReference type="VEuPathDB" id="CryptoDB:ChTU502y2012_409g0230"/>
<name>A0A0S4TJX5_CRYHO</name>
<dbReference type="InterPro" id="IPR016024">
    <property type="entry name" value="ARM-type_fold"/>
</dbReference>
<accession>A0A0S4TJX5</accession>
<dbReference type="GO" id="GO:0005829">
    <property type="term" value="C:cytosol"/>
    <property type="evidence" value="ECO:0007669"/>
    <property type="project" value="TreeGrafter"/>
</dbReference>
<dbReference type="InterPro" id="IPR011989">
    <property type="entry name" value="ARM-like"/>
</dbReference>
<evidence type="ECO:0000313" key="1">
    <source>
        <dbReference type="EMBL" id="CUV07610.1"/>
    </source>
</evidence>
<dbReference type="VEuPathDB" id="CryptoDB:GY17_00002809"/>
<dbReference type="PANTHER" id="PTHR13554">
    <property type="entry name" value="26S PROTEASOME NON-ATPASE REGULATORY SUBUNIT 5-RELATED"/>
    <property type="match status" value="1"/>
</dbReference>
<dbReference type="AlphaFoldDB" id="A0A0S4TJX5"/>
<proteinExistence type="predicted"/>
<dbReference type="InterPro" id="IPR019538">
    <property type="entry name" value="PSMD5"/>
</dbReference>
<reference evidence="1" key="1">
    <citation type="submission" date="2015-08" db="EMBL/GenBank/DDBJ databases">
        <authorList>
            <person name="Babu N.S."/>
            <person name="Beckwith C.J."/>
            <person name="Beseler K.G."/>
            <person name="Brison A."/>
            <person name="Carone J.V."/>
            <person name="Caskin T.P."/>
            <person name="Diamond M."/>
            <person name="Durham M.E."/>
            <person name="Foxe J.M."/>
            <person name="Go M."/>
            <person name="Henderson B.A."/>
            <person name="Jones I.B."/>
            <person name="McGettigan J.A."/>
            <person name="Micheletti S.J."/>
            <person name="Nasrallah M.E."/>
            <person name="Ortiz D."/>
            <person name="Piller C.R."/>
            <person name="Privatt S.R."/>
            <person name="Schneider S.L."/>
            <person name="Sharp S."/>
            <person name="Smith T.C."/>
            <person name="Stanton J.D."/>
            <person name="Ullery H.E."/>
            <person name="Wilson R.J."/>
            <person name="Serrano M.G."/>
            <person name="Buck G."/>
            <person name="Lee V."/>
            <person name="Wang Y."/>
            <person name="Carvalho R."/>
            <person name="Voegtly L."/>
            <person name="Shi R."/>
            <person name="Duckworth R."/>
            <person name="Johnson A."/>
            <person name="Loviza R."/>
            <person name="Walstead R."/>
            <person name="Shah Z."/>
            <person name="Kiflezghi M."/>
            <person name="Wade K."/>
            <person name="Ball S.L."/>
            <person name="Bradley K.W."/>
            <person name="Asai D.J."/>
            <person name="Bowman C.A."/>
            <person name="Russell D.A."/>
            <person name="Pope W.H."/>
            <person name="Jacobs-Sera D."/>
            <person name="Hendrix R.W."/>
            <person name="Hatfull G.F."/>
        </authorList>
    </citation>
    <scope>NUCLEOTIDE SEQUENCE [LARGE SCALE GENOMIC DNA]</scope>
</reference>
<dbReference type="Proteomes" id="UP000199752">
    <property type="component" value="Chromosome 8"/>
</dbReference>
<evidence type="ECO:0008006" key="2">
    <source>
        <dbReference type="Google" id="ProtNLM"/>
    </source>
</evidence>
<dbReference type="Gene3D" id="1.25.10.10">
    <property type="entry name" value="Leucine-rich Repeat Variant"/>
    <property type="match status" value="1"/>
</dbReference>
<organism evidence="1">
    <name type="scientific">Cryptosporidium hominis</name>
    <dbReference type="NCBI Taxonomy" id="237895"/>
    <lineage>
        <taxon>Eukaryota</taxon>
        <taxon>Sar</taxon>
        <taxon>Alveolata</taxon>
        <taxon>Apicomplexa</taxon>
        <taxon>Conoidasida</taxon>
        <taxon>Coccidia</taxon>
        <taxon>Eucoccidiorida</taxon>
        <taxon>Eimeriorina</taxon>
        <taxon>Cryptosporidiidae</taxon>
        <taxon>Cryptosporidium</taxon>
    </lineage>
</organism>
<dbReference type="GO" id="GO:0043248">
    <property type="term" value="P:proteasome assembly"/>
    <property type="evidence" value="ECO:0007669"/>
    <property type="project" value="InterPro"/>
</dbReference>
<dbReference type="VEuPathDB" id="CryptoDB:Chro.80078"/>
<dbReference type="SUPFAM" id="SSF48371">
    <property type="entry name" value="ARM repeat"/>
    <property type="match status" value="1"/>
</dbReference>
<dbReference type="PANTHER" id="PTHR13554:SF10">
    <property type="entry name" value="26S PROTEASOME NON-ATPASE REGULATORY SUBUNIT 5"/>
    <property type="match status" value="1"/>
</dbReference>
<gene>
    <name evidence="1" type="ORF">CHUDEA8_630</name>
</gene>
<dbReference type="VEuPathDB" id="CryptoDB:CHUDEA8_630"/>
<dbReference type="OrthoDB" id="10250600at2759"/>
<dbReference type="EMBL" id="LN877954">
    <property type="protein sequence ID" value="CUV07610.1"/>
    <property type="molecule type" value="Genomic_DNA"/>
</dbReference>
<dbReference type="Pfam" id="PF10508">
    <property type="entry name" value="Proteasom_PSMB"/>
    <property type="match status" value="1"/>
</dbReference>